<evidence type="ECO:0000313" key="2">
    <source>
        <dbReference type="EMBL" id="EQB48004.1"/>
    </source>
</evidence>
<dbReference type="STRING" id="1237896.T0K7P3"/>
<name>T0K7P3_COLGC</name>
<protein>
    <recommendedName>
        <fullName evidence="1">TACO1/YebC-like second and third domain-containing protein</fullName>
    </recommendedName>
</protein>
<accession>T0K7P3</accession>
<evidence type="ECO:0000259" key="1">
    <source>
        <dbReference type="Pfam" id="PF01709"/>
    </source>
</evidence>
<proteinExistence type="predicted"/>
<dbReference type="HOGENOM" id="CLU_3106222_0_0_1"/>
<evidence type="ECO:0000313" key="3">
    <source>
        <dbReference type="Proteomes" id="UP000015530"/>
    </source>
</evidence>
<organism evidence="2 3">
    <name type="scientific">Colletotrichum gloeosporioides (strain Cg-14)</name>
    <name type="common">Anthracnose fungus</name>
    <name type="synonym">Glomerella cingulata</name>
    <dbReference type="NCBI Taxonomy" id="1237896"/>
    <lineage>
        <taxon>Eukaryota</taxon>
        <taxon>Fungi</taxon>
        <taxon>Dikarya</taxon>
        <taxon>Ascomycota</taxon>
        <taxon>Pezizomycotina</taxon>
        <taxon>Sordariomycetes</taxon>
        <taxon>Hypocreomycetidae</taxon>
        <taxon>Glomerellales</taxon>
        <taxon>Glomerellaceae</taxon>
        <taxon>Colletotrichum</taxon>
        <taxon>Colletotrichum gloeosporioides species complex</taxon>
    </lineage>
</organism>
<dbReference type="InterPro" id="IPR048300">
    <property type="entry name" value="TACO1_YebC-like_2nd/3rd_dom"/>
</dbReference>
<dbReference type="InterPro" id="IPR029072">
    <property type="entry name" value="YebC-like"/>
</dbReference>
<dbReference type="SUPFAM" id="SSF75625">
    <property type="entry name" value="YebC-like"/>
    <property type="match status" value="1"/>
</dbReference>
<dbReference type="Proteomes" id="UP000015530">
    <property type="component" value="Unassembled WGS sequence"/>
</dbReference>
<reference evidence="3" key="1">
    <citation type="journal article" date="2013" name="Mol. Plant Microbe Interact.">
        <title>Global aspects of pacC regulation of pathogenicity genes in Colletotrichum gloeosporioides as revealed by transcriptome analysis.</title>
        <authorList>
            <person name="Alkan N."/>
            <person name="Meng X."/>
            <person name="Friedlander G."/>
            <person name="Reuveni E."/>
            <person name="Sukno S."/>
            <person name="Sherman A."/>
            <person name="Thon M."/>
            <person name="Fluhr R."/>
            <person name="Prusky D."/>
        </authorList>
    </citation>
    <scope>NUCLEOTIDE SEQUENCE [LARGE SCALE GENOMIC DNA]</scope>
    <source>
        <strain evidence="3">Cg-14</strain>
    </source>
</reference>
<comment type="caution">
    <text evidence="2">The sequence shown here is derived from an EMBL/GenBank/DDBJ whole genome shotgun (WGS) entry which is preliminary data.</text>
</comment>
<dbReference type="Pfam" id="PF01709">
    <property type="entry name" value="Transcrip_reg"/>
    <property type="match status" value="1"/>
</dbReference>
<dbReference type="OrthoDB" id="2017544at2759"/>
<dbReference type="EMBL" id="AMYD01002760">
    <property type="protein sequence ID" value="EQB48004.1"/>
    <property type="molecule type" value="Genomic_DNA"/>
</dbReference>
<dbReference type="AlphaFoldDB" id="T0K7P3"/>
<feature type="domain" description="TACO1/YebC-like second and third" evidence="1">
    <location>
        <begin position="1"/>
        <end position="40"/>
    </location>
</feature>
<gene>
    <name evidence="2" type="ORF">CGLO_12799</name>
</gene>
<sequence>MGVSGSVAYMFDETAVIGVEGKSEEETLELLMEADVDINSIKYKKHSNKPA</sequence>